<evidence type="ECO:0000256" key="1">
    <source>
        <dbReference type="SAM" id="MobiDB-lite"/>
    </source>
</evidence>
<dbReference type="AlphaFoldDB" id="A0A6A6H497"/>
<accession>A0A6A6H497</accession>
<proteinExistence type="predicted"/>
<feature type="compositionally biased region" description="Polar residues" evidence="1">
    <location>
        <begin position="106"/>
        <end position="122"/>
    </location>
</feature>
<reference evidence="2" key="1">
    <citation type="journal article" date="2020" name="Stud. Mycol.">
        <title>101 Dothideomycetes genomes: a test case for predicting lifestyles and emergence of pathogens.</title>
        <authorList>
            <person name="Haridas S."/>
            <person name="Albert R."/>
            <person name="Binder M."/>
            <person name="Bloem J."/>
            <person name="Labutti K."/>
            <person name="Salamov A."/>
            <person name="Andreopoulos B."/>
            <person name="Baker S."/>
            <person name="Barry K."/>
            <person name="Bills G."/>
            <person name="Bluhm B."/>
            <person name="Cannon C."/>
            <person name="Castanera R."/>
            <person name="Culley D."/>
            <person name="Daum C."/>
            <person name="Ezra D."/>
            <person name="Gonzalez J."/>
            <person name="Henrissat B."/>
            <person name="Kuo A."/>
            <person name="Liang C."/>
            <person name="Lipzen A."/>
            <person name="Lutzoni F."/>
            <person name="Magnuson J."/>
            <person name="Mondo S."/>
            <person name="Nolan M."/>
            <person name="Ohm R."/>
            <person name="Pangilinan J."/>
            <person name="Park H.-J."/>
            <person name="Ramirez L."/>
            <person name="Alfaro M."/>
            <person name="Sun H."/>
            <person name="Tritt A."/>
            <person name="Yoshinaga Y."/>
            <person name="Zwiers L.-H."/>
            <person name="Turgeon B."/>
            <person name="Goodwin S."/>
            <person name="Spatafora J."/>
            <person name="Crous P."/>
            <person name="Grigoriev I."/>
        </authorList>
    </citation>
    <scope>NUCLEOTIDE SEQUENCE</scope>
    <source>
        <strain evidence="2">Tuck. ex Michener</strain>
    </source>
</reference>
<dbReference type="OrthoDB" id="10656840at2759"/>
<sequence>MSSDATSNAVLLRKDDVPGSSTAVSFQEVRTIEELQAVAYKLFARDQRPHDVEFLRITPDGAEPIDSNLWNGGFYFRQVDGTTSLVLIDVNLTPLIHPEVNRDSNSDAQSAKTNSSHNSWQADGSLSKMGDSSKDDGKPGGAKTRKAKTRNANNLKPLGVKSTAGLRYSPNLEAISAASSDYW</sequence>
<protein>
    <submittedName>
        <fullName evidence="2">Uncharacterized protein</fullName>
    </submittedName>
</protein>
<dbReference type="Proteomes" id="UP000800092">
    <property type="component" value="Unassembled WGS sequence"/>
</dbReference>
<dbReference type="EMBL" id="ML991814">
    <property type="protein sequence ID" value="KAF2232540.1"/>
    <property type="molecule type" value="Genomic_DNA"/>
</dbReference>
<feature type="region of interest" description="Disordered" evidence="1">
    <location>
        <begin position="98"/>
        <end position="163"/>
    </location>
</feature>
<name>A0A6A6H497_VIRVR</name>
<evidence type="ECO:0000313" key="2">
    <source>
        <dbReference type="EMBL" id="KAF2232540.1"/>
    </source>
</evidence>
<gene>
    <name evidence="2" type="ORF">EV356DRAFT_517299</name>
</gene>
<keyword evidence="3" id="KW-1185">Reference proteome</keyword>
<organism evidence="2 3">
    <name type="scientific">Viridothelium virens</name>
    <name type="common">Speckled blister lichen</name>
    <name type="synonym">Trypethelium virens</name>
    <dbReference type="NCBI Taxonomy" id="1048519"/>
    <lineage>
        <taxon>Eukaryota</taxon>
        <taxon>Fungi</taxon>
        <taxon>Dikarya</taxon>
        <taxon>Ascomycota</taxon>
        <taxon>Pezizomycotina</taxon>
        <taxon>Dothideomycetes</taxon>
        <taxon>Dothideomycetes incertae sedis</taxon>
        <taxon>Trypetheliales</taxon>
        <taxon>Trypetheliaceae</taxon>
        <taxon>Viridothelium</taxon>
    </lineage>
</organism>
<evidence type="ECO:0000313" key="3">
    <source>
        <dbReference type="Proteomes" id="UP000800092"/>
    </source>
</evidence>